<evidence type="ECO:0000256" key="2">
    <source>
        <dbReference type="ARBA" id="ARBA00023235"/>
    </source>
</evidence>
<keyword evidence="2" id="KW-0413">Isomerase</keyword>
<evidence type="ECO:0000256" key="1">
    <source>
        <dbReference type="ARBA" id="ARBA00007953"/>
    </source>
</evidence>
<dbReference type="EMBL" id="CAJNDS010000986">
    <property type="protein sequence ID" value="CAE7242715.1"/>
    <property type="molecule type" value="Genomic_DNA"/>
</dbReference>
<dbReference type="GO" id="GO:0005634">
    <property type="term" value="C:nucleus"/>
    <property type="evidence" value="ECO:0007669"/>
    <property type="project" value="TreeGrafter"/>
</dbReference>
<evidence type="ECO:0000313" key="5">
    <source>
        <dbReference type="Proteomes" id="UP000604046"/>
    </source>
</evidence>
<dbReference type="PROSITE" id="PS50984">
    <property type="entry name" value="TRUD"/>
    <property type="match status" value="1"/>
</dbReference>
<dbReference type="PIRSF" id="PIRSF037016">
    <property type="entry name" value="Pseudouridin_synth_euk_prd"/>
    <property type="match status" value="1"/>
</dbReference>
<evidence type="ECO:0000259" key="3">
    <source>
        <dbReference type="PROSITE" id="PS50984"/>
    </source>
</evidence>
<dbReference type="PANTHER" id="PTHR13326:SF21">
    <property type="entry name" value="PSEUDOURIDYLATE SYNTHASE PUS7L"/>
    <property type="match status" value="1"/>
</dbReference>
<dbReference type="InterPro" id="IPR001656">
    <property type="entry name" value="PsdUridine_synth_TruD"/>
</dbReference>
<protein>
    <submittedName>
        <fullName evidence="4">PUS7 protein</fullName>
    </submittedName>
</protein>
<proteinExistence type="inferred from homology"/>
<dbReference type="GO" id="GO:0001522">
    <property type="term" value="P:pseudouridine synthesis"/>
    <property type="evidence" value="ECO:0007669"/>
    <property type="project" value="InterPro"/>
</dbReference>
<dbReference type="SUPFAM" id="SSF55120">
    <property type="entry name" value="Pseudouridine synthase"/>
    <property type="match status" value="1"/>
</dbReference>
<sequence>MDCGSIRGIADEADVGIAAFVNEKLKPIGGALKSFPEDFVVKELPLESESGDEEEEEKQFLRFRLKKRGLDTLEAVDALASACHIPPHRFGFAGIKDSFAVTTQELTVPRTLITEAGLRKAAANLPGLRVGRVRRSRRPLAPGRLRGNRFILRVRGIQADTNEVKEAVDSLETRGFINYVGMQRFGKGGVRSDLLGLAYLQGDFVRCVDILLRQHSGEKGNARMPKWAEVYQRTNSAEAALRKLPEGCWAERRLLRALRRRQDIEGGTALPKWSEEGATSAPKRRMRWCDVAREAFLGLPRTIRALYAHSYVDRLWNMGATERKQMGLQCVDGDWIEDLAHPGTYRPVQLEMEALTASVFQLVLPRPGAGMALPAHRVGQFMRSYLAYDGLEPEELTLEAPNADEPVHLTGCMRRVIVRPEKLSWYLEPNLGVPDTDWADLPGKAVSRATNTRTRAKHLDGSKSLVLDFHLGPGQYATMAMREVMRPRPSKAPQHHVFFSDTE</sequence>
<organism evidence="4 5">
    <name type="scientific">Symbiodinium natans</name>
    <dbReference type="NCBI Taxonomy" id="878477"/>
    <lineage>
        <taxon>Eukaryota</taxon>
        <taxon>Sar</taxon>
        <taxon>Alveolata</taxon>
        <taxon>Dinophyceae</taxon>
        <taxon>Suessiales</taxon>
        <taxon>Symbiodiniaceae</taxon>
        <taxon>Symbiodinium</taxon>
    </lineage>
</organism>
<dbReference type="Pfam" id="PF01142">
    <property type="entry name" value="TruD"/>
    <property type="match status" value="1"/>
</dbReference>
<accession>A0A812L931</accession>
<dbReference type="GO" id="GO:0009982">
    <property type="term" value="F:pseudouridine synthase activity"/>
    <property type="evidence" value="ECO:0007669"/>
    <property type="project" value="InterPro"/>
</dbReference>
<dbReference type="OrthoDB" id="447290at2759"/>
<dbReference type="Proteomes" id="UP000604046">
    <property type="component" value="Unassembled WGS sequence"/>
</dbReference>
<comment type="caution">
    <text evidence="4">The sequence shown here is derived from an EMBL/GenBank/DDBJ whole genome shotgun (WGS) entry which is preliminary data.</text>
</comment>
<keyword evidence="5" id="KW-1185">Reference proteome</keyword>
<comment type="similarity">
    <text evidence="1">Belongs to the pseudouridine synthase TruD family.</text>
</comment>
<dbReference type="InterPro" id="IPR020103">
    <property type="entry name" value="PsdUridine_synth_cat_dom_sf"/>
</dbReference>
<dbReference type="PANTHER" id="PTHR13326">
    <property type="entry name" value="TRNA PSEUDOURIDINE SYNTHASE D"/>
    <property type="match status" value="1"/>
</dbReference>
<dbReference type="GO" id="GO:0003723">
    <property type="term" value="F:RNA binding"/>
    <property type="evidence" value="ECO:0007669"/>
    <property type="project" value="InterPro"/>
</dbReference>
<name>A0A812L931_9DINO</name>
<feature type="non-terminal residue" evidence="4">
    <location>
        <position position="1"/>
    </location>
</feature>
<dbReference type="InterPro" id="IPR011760">
    <property type="entry name" value="PsdUridine_synth_TruD_insert"/>
</dbReference>
<dbReference type="AlphaFoldDB" id="A0A812L931"/>
<gene>
    <name evidence="4" type="primary">PUS7</name>
    <name evidence="4" type="ORF">SNAT2548_LOCUS11176</name>
</gene>
<dbReference type="CDD" id="cd02576">
    <property type="entry name" value="PseudoU_synth_ScPUS7"/>
    <property type="match status" value="1"/>
</dbReference>
<dbReference type="Gene3D" id="3.30.2350.20">
    <property type="entry name" value="TruD, catalytic domain"/>
    <property type="match status" value="2"/>
</dbReference>
<evidence type="ECO:0000313" key="4">
    <source>
        <dbReference type="EMBL" id="CAE7242715.1"/>
    </source>
</evidence>
<dbReference type="InterPro" id="IPR042214">
    <property type="entry name" value="TruD_catalytic"/>
</dbReference>
<reference evidence="4" key="1">
    <citation type="submission" date="2021-02" db="EMBL/GenBank/DDBJ databases">
        <authorList>
            <person name="Dougan E. K."/>
            <person name="Rhodes N."/>
            <person name="Thang M."/>
            <person name="Chan C."/>
        </authorList>
    </citation>
    <scope>NUCLEOTIDE SEQUENCE</scope>
</reference>
<feature type="domain" description="TRUD" evidence="3">
    <location>
        <begin position="175"/>
        <end position="419"/>
    </location>
</feature>